<dbReference type="PANTHER" id="PTHR22777:SF17">
    <property type="entry name" value="UPF0053 PROTEIN SLL0260"/>
    <property type="match status" value="1"/>
</dbReference>
<evidence type="ECO:0000256" key="3">
    <source>
        <dbReference type="PROSITE-ProRule" id="PRU00703"/>
    </source>
</evidence>
<dbReference type="RefSeq" id="WP_154556161.1">
    <property type="nucleotide sequence ID" value="NZ_VUMR01000031.1"/>
</dbReference>
<feature type="transmembrane region" description="Helical" evidence="4">
    <location>
        <begin position="41"/>
        <end position="60"/>
    </location>
</feature>
<reference evidence="6 7" key="1">
    <citation type="submission" date="2019-08" db="EMBL/GenBank/DDBJ databases">
        <title>In-depth cultivation of the pig gut microbiome towards novel bacterial diversity and tailored functional studies.</title>
        <authorList>
            <person name="Wylensek D."/>
            <person name="Hitch T.C.A."/>
            <person name="Clavel T."/>
        </authorList>
    </citation>
    <scope>NUCLEOTIDE SEQUENCE [LARGE SCALE GENOMIC DNA]</scope>
    <source>
        <strain evidence="6 7">LKV-472-APC-3</strain>
    </source>
</reference>
<sequence>MSLPILILFTFILNILFSMTSSIVSTNKEIEDESYKYQATLKWLSLCMEIFGIVMSVIYLQPMIHTPLLYVVVLLLVYVYILLSDLLPRKFANVHLNQFEKPFMSIAKGIQTLCTPFTFFLRFEVKKEQEDYSEEDIYEVINSGGVEPSQKEFIENLFEFDDTPVEEICTHRSEVVCLYLNDDKETWKKTILENRHTLYPVCDEDNDDVVGILDTRDYFRLDSIEQDNVINKAMDQPFFISQNMKADVLLKEMKIKKVYFAVLLDEYGGMTGIVTLHDIIETLLGEIQEDDDIDEPDPIQQIDADQFRIYGQADIEDVEKALGISLEDEDCDTFGGYILNHYGQIPDEGSHFKVNLDLMDVYVKEVKNHRIGQTIVQIKRNGEEKQNESTEKRNRD</sequence>
<dbReference type="EMBL" id="VUMR01000031">
    <property type="protein sequence ID" value="MSS56555.1"/>
    <property type="molecule type" value="Genomic_DNA"/>
</dbReference>
<proteinExistence type="predicted"/>
<dbReference type="InterPro" id="IPR016169">
    <property type="entry name" value="FAD-bd_PCMH_sub2"/>
</dbReference>
<dbReference type="GO" id="GO:0050660">
    <property type="term" value="F:flavin adenine dinucleotide binding"/>
    <property type="evidence" value="ECO:0007669"/>
    <property type="project" value="InterPro"/>
</dbReference>
<keyword evidence="4" id="KW-1133">Transmembrane helix</keyword>
<comment type="caution">
    <text evidence="6">The sequence shown here is derived from an EMBL/GenBank/DDBJ whole genome shotgun (WGS) entry which is preliminary data.</text>
</comment>
<dbReference type="PROSITE" id="PS51371">
    <property type="entry name" value="CBS"/>
    <property type="match status" value="1"/>
</dbReference>
<keyword evidence="1" id="KW-0677">Repeat</keyword>
<dbReference type="Pfam" id="PF00571">
    <property type="entry name" value="CBS"/>
    <property type="match status" value="2"/>
</dbReference>
<dbReference type="InterPro" id="IPR005170">
    <property type="entry name" value="Transptr-assoc_dom"/>
</dbReference>
<organism evidence="6 7">
    <name type="scientific">Holdemanella porci</name>
    <dbReference type="NCBI Taxonomy" id="2652276"/>
    <lineage>
        <taxon>Bacteria</taxon>
        <taxon>Bacillati</taxon>
        <taxon>Bacillota</taxon>
        <taxon>Erysipelotrichia</taxon>
        <taxon>Erysipelotrichales</taxon>
        <taxon>Erysipelotrichaceae</taxon>
        <taxon>Holdemanella</taxon>
    </lineage>
</organism>
<dbReference type="Gene3D" id="3.30.465.10">
    <property type="match status" value="1"/>
</dbReference>
<evidence type="ECO:0000313" key="7">
    <source>
        <dbReference type="Proteomes" id="UP000434241"/>
    </source>
</evidence>
<accession>A0A6N7V2E0</accession>
<dbReference type="InterPro" id="IPR044751">
    <property type="entry name" value="Ion_transp-like_CBS"/>
</dbReference>
<dbReference type="GO" id="GO:0005886">
    <property type="term" value="C:plasma membrane"/>
    <property type="evidence" value="ECO:0007669"/>
    <property type="project" value="TreeGrafter"/>
</dbReference>
<evidence type="ECO:0000256" key="2">
    <source>
        <dbReference type="ARBA" id="ARBA00023122"/>
    </source>
</evidence>
<dbReference type="AlphaFoldDB" id="A0A6N7V2E0"/>
<dbReference type="SUPFAM" id="SSF56176">
    <property type="entry name" value="FAD-binding/transporter-associated domain-like"/>
    <property type="match status" value="1"/>
</dbReference>
<feature type="domain" description="CBS" evidence="5">
    <location>
        <begin position="230"/>
        <end position="289"/>
    </location>
</feature>
<gene>
    <name evidence="6" type="ORF">FYJ55_06545</name>
</gene>
<dbReference type="InterPro" id="IPR036318">
    <property type="entry name" value="FAD-bd_PCMH-like_sf"/>
</dbReference>
<evidence type="ECO:0000313" key="6">
    <source>
        <dbReference type="EMBL" id="MSS56555.1"/>
    </source>
</evidence>
<dbReference type="GeneID" id="93158947"/>
<evidence type="ECO:0000256" key="4">
    <source>
        <dbReference type="SAM" id="Phobius"/>
    </source>
</evidence>
<dbReference type="PANTHER" id="PTHR22777">
    <property type="entry name" value="HEMOLYSIN-RELATED"/>
    <property type="match status" value="1"/>
</dbReference>
<name>A0A6N7V2E0_9FIRM</name>
<protein>
    <submittedName>
        <fullName evidence="6">HlyC/CorC family transporter</fullName>
    </submittedName>
</protein>
<keyword evidence="4" id="KW-0812">Transmembrane</keyword>
<evidence type="ECO:0000256" key="1">
    <source>
        <dbReference type="ARBA" id="ARBA00022737"/>
    </source>
</evidence>
<dbReference type="InterPro" id="IPR046342">
    <property type="entry name" value="CBS_dom_sf"/>
</dbReference>
<dbReference type="Gene3D" id="3.10.580.10">
    <property type="entry name" value="CBS-domain"/>
    <property type="match status" value="1"/>
</dbReference>
<dbReference type="CDD" id="cd04590">
    <property type="entry name" value="CBS_pair_CorC_HlyC_assoc"/>
    <property type="match status" value="1"/>
</dbReference>
<keyword evidence="4" id="KW-0472">Membrane</keyword>
<evidence type="ECO:0000259" key="5">
    <source>
        <dbReference type="PROSITE" id="PS51371"/>
    </source>
</evidence>
<keyword evidence="2 3" id="KW-0129">CBS domain</keyword>
<dbReference type="Proteomes" id="UP000434241">
    <property type="component" value="Unassembled WGS sequence"/>
</dbReference>
<dbReference type="SMART" id="SM01091">
    <property type="entry name" value="CorC_HlyC"/>
    <property type="match status" value="1"/>
</dbReference>
<dbReference type="SUPFAM" id="SSF54631">
    <property type="entry name" value="CBS-domain pair"/>
    <property type="match status" value="1"/>
</dbReference>
<dbReference type="Pfam" id="PF03471">
    <property type="entry name" value="CorC_HlyC"/>
    <property type="match status" value="1"/>
</dbReference>
<dbReference type="InterPro" id="IPR000644">
    <property type="entry name" value="CBS_dom"/>
</dbReference>
<keyword evidence="7" id="KW-1185">Reference proteome</keyword>
<feature type="transmembrane region" description="Helical" evidence="4">
    <location>
        <begin position="67"/>
        <end position="83"/>
    </location>
</feature>